<dbReference type="Gene3D" id="3.40.366.10">
    <property type="entry name" value="Malonyl-Coenzyme A Acyl Carrier Protein, domain 2"/>
    <property type="match status" value="1"/>
</dbReference>
<dbReference type="SUPFAM" id="SSF53901">
    <property type="entry name" value="Thiolase-like"/>
    <property type="match status" value="1"/>
</dbReference>
<dbReference type="InterPro" id="IPR029063">
    <property type="entry name" value="SAM-dependent_MTases_sf"/>
</dbReference>
<dbReference type="InterPro" id="IPR014031">
    <property type="entry name" value="Ketoacyl_synth_C"/>
</dbReference>
<dbReference type="InterPro" id="IPR049551">
    <property type="entry name" value="PKS_DH_C"/>
</dbReference>
<dbReference type="Pfam" id="PF02801">
    <property type="entry name" value="Ketoacyl-synt_C"/>
    <property type="match status" value="1"/>
</dbReference>
<evidence type="ECO:0000256" key="3">
    <source>
        <dbReference type="ARBA" id="ARBA00022679"/>
    </source>
</evidence>
<keyword evidence="12" id="KW-1185">Reference proteome</keyword>
<dbReference type="STRING" id="97972.A0A2V1D5G9"/>
<dbReference type="SMART" id="SM00827">
    <property type="entry name" value="PKS_AT"/>
    <property type="match status" value="1"/>
</dbReference>
<dbReference type="PROSITE" id="PS50075">
    <property type="entry name" value="CARRIER"/>
    <property type="match status" value="1"/>
</dbReference>
<dbReference type="CDD" id="cd05195">
    <property type="entry name" value="enoyl_red"/>
    <property type="match status" value="1"/>
</dbReference>
<keyword evidence="1" id="KW-0596">Phosphopantetheine</keyword>
<feature type="region of interest" description="C-terminal hotdog fold" evidence="6">
    <location>
        <begin position="1137"/>
        <end position="1290"/>
    </location>
</feature>
<dbReference type="PROSITE" id="PS52004">
    <property type="entry name" value="KS3_2"/>
    <property type="match status" value="1"/>
</dbReference>
<dbReference type="OrthoDB" id="329835at2759"/>
<evidence type="ECO:0000256" key="7">
    <source>
        <dbReference type="SAM" id="MobiDB-lite"/>
    </source>
</evidence>
<keyword evidence="5" id="KW-0511">Multifunctional enzyme</keyword>
<feature type="active site" description="Proton acceptor; for dehydratase activity" evidence="6">
    <location>
        <position position="1007"/>
    </location>
</feature>
<dbReference type="InterPro" id="IPR016036">
    <property type="entry name" value="Malonyl_transacylase_ACP-bd"/>
</dbReference>
<dbReference type="Gene3D" id="3.40.47.10">
    <property type="match status" value="1"/>
</dbReference>
<dbReference type="InterPro" id="IPR013968">
    <property type="entry name" value="PKS_KR"/>
</dbReference>
<dbReference type="PANTHER" id="PTHR43775">
    <property type="entry name" value="FATTY ACID SYNTHASE"/>
    <property type="match status" value="1"/>
</dbReference>
<dbReference type="GO" id="GO:0004315">
    <property type="term" value="F:3-oxoacyl-[acyl-carrier-protein] synthase activity"/>
    <property type="evidence" value="ECO:0007669"/>
    <property type="project" value="InterPro"/>
</dbReference>
<dbReference type="InterPro" id="IPR014043">
    <property type="entry name" value="Acyl_transferase_dom"/>
</dbReference>
<dbReference type="InterPro" id="IPR014030">
    <property type="entry name" value="Ketoacyl_synth_N"/>
</dbReference>
<dbReference type="InterPro" id="IPR057326">
    <property type="entry name" value="KR_dom"/>
</dbReference>
<evidence type="ECO:0000256" key="2">
    <source>
        <dbReference type="ARBA" id="ARBA00022553"/>
    </source>
</evidence>
<evidence type="ECO:0000313" key="11">
    <source>
        <dbReference type="EMBL" id="PVH93281.1"/>
    </source>
</evidence>
<dbReference type="InterPro" id="IPR009081">
    <property type="entry name" value="PP-bd_ACP"/>
</dbReference>
<accession>A0A2V1D5G9</accession>
<dbReference type="SMART" id="SM00822">
    <property type="entry name" value="PKS_KR"/>
    <property type="match status" value="1"/>
</dbReference>
<dbReference type="Pfam" id="PF23114">
    <property type="entry name" value="NAD-bd_HRPKS_sdrA"/>
    <property type="match status" value="1"/>
</dbReference>
<feature type="active site" description="Proton donor; for dehydratase activity" evidence="6">
    <location>
        <position position="1199"/>
    </location>
</feature>
<dbReference type="Gene3D" id="3.40.50.150">
    <property type="entry name" value="Vaccinia Virus protein VP39"/>
    <property type="match status" value="1"/>
</dbReference>
<dbReference type="Gene3D" id="3.90.180.10">
    <property type="entry name" value="Medium-chain alcohol dehydrogenases, catalytic domain"/>
    <property type="match status" value="1"/>
</dbReference>
<dbReference type="Pfam" id="PF00109">
    <property type="entry name" value="ketoacyl-synt"/>
    <property type="match status" value="1"/>
</dbReference>
<dbReference type="PROSITE" id="PS00606">
    <property type="entry name" value="KS3_1"/>
    <property type="match status" value="1"/>
</dbReference>
<dbReference type="SUPFAM" id="SSF47336">
    <property type="entry name" value="ACP-like"/>
    <property type="match status" value="1"/>
</dbReference>
<dbReference type="Gene3D" id="3.10.129.110">
    <property type="entry name" value="Polyketide synthase dehydratase"/>
    <property type="match status" value="1"/>
</dbReference>
<evidence type="ECO:0000256" key="5">
    <source>
        <dbReference type="ARBA" id="ARBA00023268"/>
    </source>
</evidence>
<dbReference type="Pfam" id="PF08659">
    <property type="entry name" value="KR"/>
    <property type="match status" value="1"/>
</dbReference>
<dbReference type="Pfam" id="PF00698">
    <property type="entry name" value="Acyl_transf_1"/>
    <property type="match status" value="1"/>
</dbReference>
<dbReference type="InterPro" id="IPR011032">
    <property type="entry name" value="GroES-like_sf"/>
</dbReference>
<dbReference type="Pfam" id="PF14765">
    <property type="entry name" value="PS-DH"/>
    <property type="match status" value="1"/>
</dbReference>
<evidence type="ECO:0000259" key="9">
    <source>
        <dbReference type="PROSITE" id="PS52004"/>
    </source>
</evidence>
<evidence type="ECO:0000259" key="8">
    <source>
        <dbReference type="PROSITE" id="PS50075"/>
    </source>
</evidence>
<dbReference type="InterPro" id="IPR018201">
    <property type="entry name" value="Ketoacyl_synth_AS"/>
</dbReference>
<dbReference type="Proteomes" id="UP000244855">
    <property type="component" value="Unassembled WGS sequence"/>
</dbReference>
<feature type="domain" description="Ketosynthase family 3 (KS3)" evidence="9">
    <location>
        <begin position="32"/>
        <end position="456"/>
    </location>
</feature>
<dbReference type="InterPro" id="IPR032821">
    <property type="entry name" value="PKS_assoc"/>
</dbReference>
<proteinExistence type="predicted"/>
<dbReference type="Pfam" id="PF21089">
    <property type="entry name" value="PKS_DH_N"/>
    <property type="match status" value="1"/>
</dbReference>
<dbReference type="CDD" id="cd05274">
    <property type="entry name" value="KR_FAS_SDR_x"/>
    <property type="match status" value="1"/>
</dbReference>
<dbReference type="InterPro" id="IPR056501">
    <property type="entry name" value="NAD-bd_HRPKS_sdrA"/>
</dbReference>
<evidence type="ECO:0000256" key="4">
    <source>
        <dbReference type="ARBA" id="ARBA00023002"/>
    </source>
</evidence>
<feature type="domain" description="PKS/mFAS DH" evidence="10">
    <location>
        <begin position="975"/>
        <end position="1290"/>
    </location>
</feature>
<dbReference type="InterPro" id="IPR036291">
    <property type="entry name" value="NAD(P)-bd_dom_sf"/>
</dbReference>
<dbReference type="GO" id="GO:0004312">
    <property type="term" value="F:fatty acid synthase activity"/>
    <property type="evidence" value="ECO:0007669"/>
    <property type="project" value="TreeGrafter"/>
</dbReference>
<dbReference type="InterPro" id="IPR016039">
    <property type="entry name" value="Thiolase-like"/>
</dbReference>
<dbReference type="InterPro" id="IPR020807">
    <property type="entry name" value="PKS_DH"/>
</dbReference>
<dbReference type="PROSITE" id="PS52019">
    <property type="entry name" value="PKS_MFAS_DH"/>
    <property type="match status" value="1"/>
</dbReference>
<feature type="compositionally biased region" description="Polar residues" evidence="7">
    <location>
        <begin position="9"/>
        <end position="24"/>
    </location>
</feature>
<dbReference type="SUPFAM" id="SSF52151">
    <property type="entry name" value="FabD/lysophospholipase-like"/>
    <property type="match status" value="1"/>
</dbReference>
<reference evidence="11 12" key="1">
    <citation type="journal article" date="2018" name="Sci. Rep.">
        <title>Comparative genomics provides insights into the lifestyle and reveals functional heterogeneity of dark septate endophytic fungi.</title>
        <authorList>
            <person name="Knapp D.G."/>
            <person name="Nemeth J.B."/>
            <person name="Barry K."/>
            <person name="Hainaut M."/>
            <person name="Henrissat B."/>
            <person name="Johnson J."/>
            <person name="Kuo A."/>
            <person name="Lim J.H.P."/>
            <person name="Lipzen A."/>
            <person name="Nolan M."/>
            <person name="Ohm R.A."/>
            <person name="Tamas L."/>
            <person name="Grigoriev I.V."/>
            <person name="Spatafora J.W."/>
            <person name="Nagy L.G."/>
            <person name="Kovacs G.M."/>
        </authorList>
    </citation>
    <scope>NUCLEOTIDE SEQUENCE [LARGE SCALE GENOMIC DNA]</scope>
    <source>
        <strain evidence="11 12">DSE2036</strain>
    </source>
</reference>
<dbReference type="CDD" id="cd00833">
    <property type="entry name" value="PKS"/>
    <property type="match status" value="1"/>
</dbReference>
<dbReference type="GO" id="GO:0006633">
    <property type="term" value="P:fatty acid biosynthetic process"/>
    <property type="evidence" value="ECO:0007669"/>
    <property type="project" value="InterPro"/>
</dbReference>
<dbReference type="Gene3D" id="3.40.50.720">
    <property type="entry name" value="NAD(P)-binding Rossmann-like Domain"/>
    <property type="match status" value="1"/>
</dbReference>
<gene>
    <name evidence="11" type="ORF">DM02DRAFT_676936</name>
</gene>
<feature type="domain" description="Carrier" evidence="8">
    <location>
        <begin position="2328"/>
        <end position="2403"/>
    </location>
</feature>
<dbReference type="SUPFAM" id="SSF55048">
    <property type="entry name" value="Probable ACP-binding domain of malonyl-CoA ACP transacylase"/>
    <property type="match status" value="1"/>
</dbReference>
<dbReference type="EMBL" id="KZ805600">
    <property type="protein sequence ID" value="PVH93281.1"/>
    <property type="molecule type" value="Genomic_DNA"/>
</dbReference>
<dbReference type="InterPro" id="IPR020843">
    <property type="entry name" value="ER"/>
</dbReference>
<protein>
    <submittedName>
        <fullName evidence="11">Ketoacyl-synt-domain-containing protein</fullName>
    </submittedName>
</protein>
<keyword evidence="2" id="KW-0597">Phosphoprotein</keyword>
<name>A0A2V1D5G9_9PLEO</name>
<evidence type="ECO:0000313" key="12">
    <source>
        <dbReference type="Proteomes" id="UP000244855"/>
    </source>
</evidence>
<dbReference type="GO" id="GO:0016491">
    <property type="term" value="F:oxidoreductase activity"/>
    <property type="evidence" value="ECO:0007669"/>
    <property type="project" value="UniProtKB-KW"/>
</dbReference>
<dbReference type="SMART" id="SM00825">
    <property type="entry name" value="PKS_KS"/>
    <property type="match status" value="1"/>
</dbReference>
<dbReference type="InterPro" id="IPR049552">
    <property type="entry name" value="PKS_DH_N"/>
</dbReference>
<dbReference type="InterPro" id="IPR016035">
    <property type="entry name" value="Acyl_Trfase/lysoPLipase"/>
</dbReference>
<dbReference type="InterPro" id="IPR036736">
    <property type="entry name" value="ACP-like_sf"/>
</dbReference>
<keyword evidence="4" id="KW-0560">Oxidoreductase</keyword>
<dbReference type="InterPro" id="IPR042104">
    <property type="entry name" value="PKS_dehydratase_sf"/>
</dbReference>
<dbReference type="GO" id="GO:0044550">
    <property type="term" value="P:secondary metabolite biosynthetic process"/>
    <property type="evidence" value="ECO:0007669"/>
    <property type="project" value="TreeGrafter"/>
</dbReference>
<dbReference type="SMART" id="SM00829">
    <property type="entry name" value="PKS_ER"/>
    <property type="match status" value="1"/>
</dbReference>
<dbReference type="InterPro" id="IPR020841">
    <property type="entry name" value="PKS_Beta-ketoAc_synthase_dom"/>
</dbReference>
<feature type="region of interest" description="Disordered" evidence="7">
    <location>
        <begin position="1"/>
        <end position="31"/>
    </location>
</feature>
<dbReference type="Pfam" id="PF16197">
    <property type="entry name" value="KAsynt_C_assoc"/>
    <property type="match status" value="1"/>
</dbReference>
<dbReference type="PANTHER" id="PTHR43775:SF29">
    <property type="entry name" value="ASPERFURANONE POLYKETIDE SYNTHASE AFOG-RELATED"/>
    <property type="match status" value="1"/>
</dbReference>
<evidence type="ECO:0000256" key="6">
    <source>
        <dbReference type="PROSITE-ProRule" id="PRU01363"/>
    </source>
</evidence>
<organism evidence="11 12">
    <name type="scientific">Periconia macrospinosa</name>
    <dbReference type="NCBI Taxonomy" id="97972"/>
    <lineage>
        <taxon>Eukaryota</taxon>
        <taxon>Fungi</taxon>
        <taxon>Dikarya</taxon>
        <taxon>Ascomycota</taxon>
        <taxon>Pezizomycotina</taxon>
        <taxon>Dothideomycetes</taxon>
        <taxon>Pleosporomycetidae</taxon>
        <taxon>Pleosporales</taxon>
        <taxon>Massarineae</taxon>
        <taxon>Periconiaceae</taxon>
        <taxon>Periconia</taxon>
    </lineage>
</organism>
<dbReference type="InterPro" id="IPR001227">
    <property type="entry name" value="Ac_transferase_dom_sf"/>
</dbReference>
<evidence type="ECO:0000256" key="1">
    <source>
        <dbReference type="ARBA" id="ARBA00022450"/>
    </source>
</evidence>
<dbReference type="InterPro" id="IPR050091">
    <property type="entry name" value="PKS_NRPS_Biosynth_Enz"/>
</dbReference>
<feature type="region of interest" description="N-terminal hotdog fold" evidence="6">
    <location>
        <begin position="975"/>
        <end position="1110"/>
    </location>
</feature>
<dbReference type="InterPro" id="IPR049900">
    <property type="entry name" value="PKS_mFAS_DH"/>
</dbReference>
<evidence type="ECO:0000259" key="10">
    <source>
        <dbReference type="PROSITE" id="PS52019"/>
    </source>
</evidence>
<dbReference type="SMART" id="SM00826">
    <property type="entry name" value="PKS_DH"/>
    <property type="match status" value="1"/>
</dbReference>
<dbReference type="SUPFAM" id="SSF50129">
    <property type="entry name" value="GroES-like"/>
    <property type="match status" value="1"/>
</dbReference>
<sequence>MAPFMKDQSPPTSSAGDSTPPSESSELDGNGTEPIAIIGFSFKFPDDADTPEGFWEMLMEQRNAARDFPADRINVNGHYRKENRHNSLPMRGGNFLKDGISDFDADFFSISPTEANALDPMQQKLLEVSYHAFENAGIPIETVVQSETSVYTGCFTHDYLIQTSKDGDDLPTYGAYGVGAAMLANRISHFYNLMGPSIAVDSACSSSAMALDMAVQSLRTQSSSMSLVAGCNLTFGPETFAMLSNLNMLSKDNRSYSFDSRANGYARGEGIAVMLVKRLDDAIRDGNIIRAVIRATGANEDGRTPGITQPSQAAQQLLIEQTYRKAGLSKSLTRYCEAHGTGTPLGDPLESTAIGNCFRDFRSDAEPMLLGSVKSNIGHTEGASGLAGVIKAVFALENGIIPPNADFREINPRIDTHHLRVKIPTEPTPWPTPGLRRASINSFGYGGANCHIVVDDAYNFMRLRGIDGKHNTAARPNEAYIPQIESTTDTTSSEITPKLVVLSTSDEAGVERLVTSYGPYLSKKIFGGVADDAFFNSLVYTLDSHRSRLPHRVSMVAHSAEDLMELGSALPTPIKARSSALKLGFVFTGQGAQWNAMGRELLSYPIYRESIEEATAHLNLLGCPWSAKDELMRSKETSKIDDPEYSQTLCTVVQVALVDLLDRINITPIAVVGHSSGEIGAAYAGRYISRQTAWKVAYQRGVLASKLTKSTEHGAGAMMAVGLAEEEVLPFISEVLAQEQASIGLRVACVNSPKNTTVAGDEHLIDVLNALLNAQDTGIFARKLRVQVAYHSPQMQAVAKDYLESLGSMLKGPPTTETIPMISSVTGKLVASKEVCNPSYWVDNMVSPVLFSPAVMEMCGTGSDVDRLVEIGPHSALEGPLREILKSSGMKSDIGYNSILLRNRPATTTFLQAAGDLWCENYPVNIRLANELASDQPVPRSMLIDLPSYAFDHTHTYWHESRLSKAYRLREHLPHDFLGSRCLDWSPLDARWRLLIRVRELPWIADHIVDGRKIYPGTGMLVMVIQAAKELADPLRTVSGFSMRDIDFSSAMELEGLTETLEVITSLRPRNGAAKDSSLFDFRIISCTNPVNDEWIKNIHGSIEIEYEEVEDWHADQKARLTEKLTKQHQHSVKACTEPVDDAFMYKRLKTWGLDYGPSFRLAKEQFVSTQQEAVSEILTLRNDEEELQPHVIHPVTLDAIGHLCFTAFSAGGTKSIATAMPSTIDYLWIAPSGLSAPQANSIHTCSKVVKRTPRGFVAEITGVNPEKTSELRVYIQGCTMAFISDVRKDSGDMQDLPNPDQQWFNVVRKVDLTMLGWKEAEKYLVQQCGEKAEPLDLACKYIELAAHQKPELKVLQLGTSEETPRILDAALDGEKAGSLTCATYDIVDDDEETLAAAKDAFVQYGDKIHYYDASATQLKSSSYDLIIASQNGGTEPELNTTLDKAKSVIGQEGVLLLLLPLMESALLEEFSRKHRLNMAVLTSQSQDSSKNSLVICTATAQTNSAPVDQKVRVFVAGNYKDERHTTIVNELELDNSRFEIVRTSLVEASKNPELNSSILILLSDPDHLCLSSMTPESFSALQEIMSTETKILWVSDKSAEKSIGGSPVSTIMEGSARSLRMENNNLTLVLLTLQSFEGKSGKHIKAVLDKIASHEVGSNYEQDYFEHDGHLHTDRIINSNQLKEAANTRLTAQYKETVNVGDCADFKLEITQFSQLDTLRFVEAPVAQEKLSARSIDIQVNAVSIELRDHKKAMGKGKNPKPQFGHACAGLVVGADVDGTVRKGDRVFAMVKNSFQSRVRALESHTLKLPDTIDFARACAKIPALAAAHYALTEVGRWRKGDAVLVYPCTGFVGEAAIQVCQQLKAEVFATVHSEEQSTRISGRFQVPASHIYPHQKFYNSRDPGFQGADVVLCLEPPQNHHDWTFINKFGRVIYAPSISGSPSFLPALHLPANISYGLLDLSQVVEERPHLLEDSLRCATDILSASGEEEKPATFLASEIVPAFQHVSDVNNQAVVVFDPKDEIVLTRNTKSTLHLDPNATYVISGGTGGIGRSMARWCTGRGARHLILLSRSGATSGAAQNLVSSLTAQGVHVEAPVCDTVNENTLSTVIQDCLLRMPPIRGCFQASGAYKDLTFDKYDLEGWDTAMKSKAISSWNLHKVLPSGMDFFIMLSSVSTVLGPISMSSYAGANSYQDGLARYRLSIGEKATAMSPGVLHDIGFVTEFTDAQRERLHRVGYFVPTWEPEIFAMLDIYCDPNCSMINEKEYRPIFGINGTAQLAANGSDVPFTFTQPLWQHTLYTDVITKNASAKAQDDDVKVIIKNASSPGEATGIATGALRKQLAVLLSTQEERLQDGASVDSLVAIELRNWLGKTFDADIPVFEIVSASTWSSIGESIAEQVRNAE</sequence>
<dbReference type="SUPFAM" id="SSF51735">
    <property type="entry name" value="NAD(P)-binding Rossmann-fold domains"/>
    <property type="match status" value="2"/>
</dbReference>
<keyword evidence="3" id="KW-0808">Transferase</keyword>